<dbReference type="Proteomes" id="UP001283361">
    <property type="component" value="Unassembled WGS sequence"/>
</dbReference>
<keyword evidence="4" id="KW-0540">Nuclease</keyword>
<dbReference type="InterPro" id="IPR043128">
    <property type="entry name" value="Rev_trsase/Diguanyl_cyclase"/>
</dbReference>
<dbReference type="InterPro" id="IPR041373">
    <property type="entry name" value="RT_RNaseH"/>
</dbReference>
<dbReference type="GO" id="GO:0004519">
    <property type="term" value="F:endonuclease activity"/>
    <property type="evidence" value="ECO:0007669"/>
    <property type="project" value="UniProtKB-KW"/>
</dbReference>
<evidence type="ECO:0000256" key="4">
    <source>
        <dbReference type="ARBA" id="ARBA00022722"/>
    </source>
</evidence>
<keyword evidence="7" id="KW-0378">Hydrolase</keyword>
<dbReference type="InterPro" id="IPR051320">
    <property type="entry name" value="Viral_Replic_Matur_Polypro"/>
</dbReference>
<keyword evidence="8" id="KW-0695">RNA-directed DNA polymerase</keyword>
<keyword evidence="2" id="KW-0808">Transferase</keyword>
<evidence type="ECO:0000256" key="2">
    <source>
        <dbReference type="ARBA" id="ARBA00022679"/>
    </source>
</evidence>
<name>A0AAE1E6Y3_9GAST</name>
<feature type="domain" description="Reverse transcriptase/retrotransposon-derived protein RNase H-like" evidence="10">
    <location>
        <begin position="76"/>
        <end position="120"/>
    </location>
</feature>
<dbReference type="GO" id="GO:0003964">
    <property type="term" value="F:RNA-directed DNA polymerase activity"/>
    <property type="evidence" value="ECO:0007669"/>
    <property type="project" value="UniProtKB-KW"/>
</dbReference>
<evidence type="ECO:0000256" key="8">
    <source>
        <dbReference type="ARBA" id="ARBA00022918"/>
    </source>
</evidence>
<gene>
    <name evidence="11" type="ORF">RRG08_059277</name>
</gene>
<evidence type="ECO:0000256" key="1">
    <source>
        <dbReference type="ARBA" id="ARBA00022670"/>
    </source>
</evidence>
<evidence type="ECO:0008006" key="13">
    <source>
        <dbReference type="Google" id="ProtNLM"/>
    </source>
</evidence>
<keyword evidence="5" id="KW-0064">Aspartyl protease</keyword>
<evidence type="ECO:0000259" key="9">
    <source>
        <dbReference type="Pfam" id="PF17917"/>
    </source>
</evidence>
<feature type="domain" description="Reverse transcriptase RNase H-like" evidence="9">
    <location>
        <begin position="153"/>
        <end position="201"/>
    </location>
</feature>
<evidence type="ECO:0000256" key="5">
    <source>
        <dbReference type="ARBA" id="ARBA00022750"/>
    </source>
</evidence>
<keyword evidence="3" id="KW-0548">Nucleotidyltransferase</keyword>
<evidence type="ECO:0000256" key="3">
    <source>
        <dbReference type="ARBA" id="ARBA00022695"/>
    </source>
</evidence>
<sequence>MSRPWRKRHPSLVEVSMNSLECLSGFLTLPPHSLGWLTSFCQAFIGQTNYHRSFIKGYSEMAEPLLSMLRSKEFQWGPSERQSFQDLKLTLTTPPMLSIPTSTELFILDTDASGFTVAAEPGPRWSGKGNWLWQLHSLERTKEVLHNAPRAFGCSFFTRQFRPYLIGRRFMLRTDHNSFRWLTSFKEPQGQLARWLEELSQ</sequence>
<dbReference type="EMBL" id="JAWDGP010000873">
    <property type="protein sequence ID" value="KAK3796546.1"/>
    <property type="molecule type" value="Genomic_DNA"/>
</dbReference>
<evidence type="ECO:0000259" key="10">
    <source>
        <dbReference type="Pfam" id="PF17919"/>
    </source>
</evidence>
<dbReference type="Gene3D" id="3.30.70.270">
    <property type="match status" value="1"/>
</dbReference>
<dbReference type="GO" id="GO:0006508">
    <property type="term" value="P:proteolysis"/>
    <property type="evidence" value="ECO:0007669"/>
    <property type="project" value="UniProtKB-KW"/>
</dbReference>
<keyword evidence="12" id="KW-1185">Reference proteome</keyword>
<dbReference type="PANTHER" id="PTHR33064">
    <property type="entry name" value="POL PROTEIN"/>
    <property type="match status" value="1"/>
</dbReference>
<comment type="caution">
    <text evidence="11">The sequence shown here is derived from an EMBL/GenBank/DDBJ whole genome shotgun (WGS) entry which is preliminary data.</text>
</comment>
<dbReference type="InterPro" id="IPR041577">
    <property type="entry name" value="RT_RNaseH_2"/>
</dbReference>
<evidence type="ECO:0000256" key="7">
    <source>
        <dbReference type="ARBA" id="ARBA00022801"/>
    </source>
</evidence>
<proteinExistence type="predicted"/>
<keyword evidence="1" id="KW-0645">Protease</keyword>
<dbReference type="Pfam" id="PF17919">
    <property type="entry name" value="RT_RNaseH_2"/>
    <property type="match status" value="1"/>
</dbReference>
<dbReference type="InterPro" id="IPR043502">
    <property type="entry name" value="DNA/RNA_pol_sf"/>
</dbReference>
<reference evidence="11" key="1">
    <citation type="journal article" date="2023" name="G3 (Bethesda)">
        <title>A reference genome for the long-term kleptoplast-retaining sea slug Elysia crispata morphotype clarki.</title>
        <authorList>
            <person name="Eastman K.E."/>
            <person name="Pendleton A.L."/>
            <person name="Shaikh M.A."/>
            <person name="Suttiyut T."/>
            <person name="Ogas R."/>
            <person name="Tomko P."/>
            <person name="Gavelis G."/>
            <person name="Widhalm J.R."/>
            <person name="Wisecaver J.H."/>
        </authorList>
    </citation>
    <scope>NUCLEOTIDE SEQUENCE</scope>
    <source>
        <strain evidence="11">ECLA1</strain>
    </source>
</reference>
<accession>A0AAE1E6Y3</accession>
<dbReference type="Pfam" id="PF17917">
    <property type="entry name" value="RT_RNaseH"/>
    <property type="match status" value="1"/>
</dbReference>
<evidence type="ECO:0000313" key="11">
    <source>
        <dbReference type="EMBL" id="KAK3796546.1"/>
    </source>
</evidence>
<organism evidence="11 12">
    <name type="scientific">Elysia crispata</name>
    <name type="common">lettuce slug</name>
    <dbReference type="NCBI Taxonomy" id="231223"/>
    <lineage>
        <taxon>Eukaryota</taxon>
        <taxon>Metazoa</taxon>
        <taxon>Spiralia</taxon>
        <taxon>Lophotrochozoa</taxon>
        <taxon>Mollusca</taxon>
        <taxon>Gastropoda</taxon>
        <taxon>Heterobranchia</taxon>
        <taxon>Euthyneura</taxon>
        <taxon>Panpulmonata</taxon>
        <taxon>Sacoglossa</taxon>
        <taxon>Placobranchoidea</taxon>
        <taxon>Plakobranchidae</taxon>
        <taxon>Elysia</taxon>
    </lineage>
</organism>
<dbReference type="SUPFAM" id="SSF56672">
    <property type="entry name" value="DNA/RNA polymerases"/>
    <property type="match status" value="1"/>
</dbReference>
<evidence type="ECO:0000256" key="6">
    <source>
        <dbReference type="ARBA" id="ARBA00022759"/>
    </source>
</evidence>
<protein>
    <recommendedName>
        <fullName evidence="13">Reverse transcriptase RNase H-like domain-containing protein</fullName>
    </recommendedName>
</protein>
<keyword evidence="6" id="KW-0255">Endonuclease</keyword>
<dbReference type="AlphaFoldDB" id="A0AAE1E6Y3"/>
<dbReference type="PANTHER" id="PTHR33064:SF37">
    <property type="entry name" value="RIBONUCLEASE H"/>
    <property type="match status" value="1"/>
</dbReference>
<evidence type="ECO:0000313" key="12">
    <source>
        <dbReference type="Proteomes" id="UP001283361"/>
    </source>
</evidence>
<dbReference type="GO" id="GO:0004190">
    <property type="term" value="F:aspartic-type endopeptidase activity"/>
    <property type="evidence" value="ECO:0007669"/>
    <property type="project" value="UniProtKB-KW"/>
</dbReference>